<organism evidence="1 2">
    <name type="scientific">Romanomermis culicivorax</name>
    <name type="common">Nematode worm</name>
    <dbReference type="NCBI Taxonomy" id="13658"/>
    <lineage>
        <taxon>Eukaryota</taxon>
        <taxon>Metazoa</taxon>
        <taxon>Ecdysozoa</taxon>
        <taxon>Nematoda</taxon>
        <taxon>Enoplea</taxon>
        <taxon>Dorylaimia</taxon>
        <taxon>Mermithida</taxon>
        <taxon>Mermithoidea</taxon>
        <taxon>Mermithidae</taxon>
        <taxon>Romanomermis</taxon>
    </lineage>
</organism>
<evidence type="ECO:0000313" key="1">
    <source>
        <dbReference type="Proteomes" id="UP000887565"/>
    </source>
</evidence>
<name>A0A915HSF1_ROMCU</name>
<keyword evidence="1" id="KW-1185">Reference proteome</keyword>
<dbReference type="AlphaFoldDB" id="A0A915HSF1"/>
<accession>A0A915HSF1</accession>
<dbReference type="WBParaSite" id="nRc.2.0.1.t04853-RA">
    <property type="protein sequence ID" value="nRc.2.0.1.t04853-RA"/>
    <property type="gene ID" value="nRc.2.0.1.g04853"/>
</dbReference>
<dbReference type="Proteomes" id="UP000887565">
    <property type="component" value="Unplaced"/>
</dbReference>
<sequence length="93" mass="10370">MGTLVGSIAEWLVGGNAFDPHVINLVRNQWHGGVGFQLEVIPESQLVRGRHWEVEQFKKSVDLIDQSANGNSTYYHTDQLASATPCITNYIDK</sequence>
<proteinExistence type="predicted"/>
<protein>
    <submittedName>
        <fullName evidence="2">Uncharacterized protein</fullName>
    </submittedName>
</protein>
<evidence type="ECO:0000313" key="2">
    <source>
        <dbReference type="WBParaSite" id="nRc.2.0.1.t04853-RA"/>
    </source>
</evidence>
<reference evidence="2" key="1">
    <citation type="submission" date="2022-11" db="UniProtKB">
        <authorList>
            <consortium name="WormBaseParasite"/>
        </authorList>
    </citation>
    <scope>IDENTIFICATION</scope>
</reference>